<dbReference type="InterPro" id="IPR013783">
    <property type="entry name" value="Ig-like_fold"/>
</dbReference>
<evidence type="ECO:0000313" key="3">
    <source>
        <dbReference type="EMBL" id="MVN78774.1"/>
    </source>
</evidence>
<dbReference type="InterPro" id="IPR035986">
    <property type="entry name" value="PKD_dom_sf"/>
</dbReference>
<dbReference type="InterPro" id="IPR022409">
    <property type="entry name" value="PKD/Chitinase_dom"/>
</dbReference>
<dbReference type="SMART" id="SM00089">
    <property type="entry name" value="PKD"/>
    <property type="match status" value="2"/>
</dbReference>
<dbReference type="EMBL" id="WQKZ01000007">
    <property type="protein sequence ID" value="MVN78774.1"/>
    <property type="molecule type" value="Genomic_DNA"/>
</dbReference>
<organism evidence="3 4">
    <name type="scientific">Hymenobacter ginkgonis</name>
    <dbReference type="NCBI Taxonomy" id="2682976"/>
    <lineage>
        <taxon>Bacteria</taxon>
        <taxon>Pseudomonadati</taxon>
        <taxon>Bacteroidota</taxon>
        <taxon>Cytophagia</taxon>
        <taxon>Cytophagales</taxon>
        <taxon>Hymenobacteraceae</taxon>
        <taxon>Hymenobacter</taxon>
    </lineage>
</organism>
<proteinExistence type="predicted"/>
<feature type="chain" id="PRO_5029599276" evidence="1">
    <location>
        <begin position="26"/>
        <end position="714"/>
    </location>
</feature>
<dbReference type="Gene3D" id="2.60.40.10">
    <property type="entry name" value="Immunoglobulins"/>
    <property type="match status" value="2"/>
</dbReference>
<feature type="signal peptide" evidence="1">
    <location>
        <begin position="1"/>
        <end position="25"/>
    </location>
</feature>
<feature type="domain" description="PKD" evidence="2">
    <location>
        <begin position="427"/>
        <end position="484"/>
    </location>
</feature>
<dbReference type="InterPro" id="IPR000601">
    <property type="entry name" value="PKD_dom"/>
</dbReference>
<accession>A0A7K1TK41</accession>
<gene>
    <name evidence="3" type="ORF">GO988_20770</name>
</gene>
<keyword evidence="1" id="KW-0732">Signal</keyword>
<dbReference type="CDD" id="cd00146">
    <property type="entry name" value="PKD"/>
    <property type="match status" value="2"/>
</dbReference>
<dbReference type="Pfam" id="PF00801">
    <property type="entry name" value="PKD"/>
    <property type="match status" value="1"/>
</dbReference>
<evidence type="ECO:0000256" key="1">
    <source>
        <dbReference type="SAM" id="SignalP"/>
    </source>
</evidence>
<dbReference type="SUPFAM" id="SSF82171">
    <property type="entry name" value="DPP6 N-terminal domain-like"/>
    <property type="match status" value="1"/>
</dbReference>
<protein>
    <submittedName>
        <fullName evidence="3">PKD domain-containing protein</fullName>
    </submittedName>
</protein>
<sequence>MGTSVKWLALLWLVVCALGSLPAYGQAEFTTWYFGQQAGLAFSATSVHALTDGALVSGEGCASISDAQGQLLFYTNGLTVWNRLHQVMTNGQGLGGFEDPTRSETLPNSATQGVTIVPKPGPGQQYYIFTVDAVENGLQRGLQYSVVDMAQQGGLGEVVTKAIRVPVPLGDGRLTEKLVAVRHANQQDFWLLVHGWNSNVFLAYLLTAGGLRLAPVQSAAGTPHQGGGNVRHDYNAVGYMKVAPTGQKLAVAQFNGPLEVFDFNYGTGVVSGPRRLPDVSRALAQQYYGVEFSPNSQFLYVSSDPVLYQYNLLTAEVVTIATSSLATFGALQLGPDQKIYGALYAQGTNSYGVCVIGSPNTLGPGCQFQFNAVAGFTPDHHSLLGLPNGLVRPPVPSQVLVNFGLLRSALCLGEAAVFTASLYPTLPGATVTWDFGEPAAGTANSASGPMVTHQYAAVGTYPVTMTVREASGATYTYSQHVAIQPATQAHVVMEPAPPCSEGPVVLRVTPIQPIGTTFRWQDGSTAAQYVATHNGRYAVEVTAPERCPSRDSVTVTSLAPQILLEPNQTICTGQQVRLTPTAQPPGTTYQWQDGSTSPTFTATAPGTYTVTVTSGTGCASQAQVQVHFGEDCPFLLPNVITPNGDAQNETFQLVGLEPKVWDLQVFNRWGRLVYEQRQYDGQWAASGLAQGQYYYLLVQPTSGRRLKGWVEVIR</sequence>
<dbReference type="Proteomes" id="UP000441336">
    <property type="component" value="Unassembled WGS sequence"/>
</dbReference>
<dbReference type="PROSITE" id="PS50093">
    <property type="entry name" value="PKD"/>
    <property type="match status" value="1"/>
</dbReference>
<dbReference type="RefSeq" id="WP_157569227.1">
    <property type="nucleotide sequence ID" value="NZ_WQKZ01000007.1"/>
</dbReference>
<evidence type="ECO:0000259" key="2">
    <source>
        <dbReference type="PROSITE" id="PS50093"/>
    </source>
</evidence>
<evidence type="ECO:0000313" key="4">
    <source>
        <dbReference type="Proteomes" id="UP000441336"/>
    </source>
</evidence>
<comment type="caution">
    <text evidence="3">The sequence shown here is derived from an EMBL/GenBank/DDBJ whole genome shotgun (WGS) entry which is preliminary data.</text>
</comment>
<keyword evidence="4" id="KW-1185">Reference proteome</keyword>
<dbReference type="SUPFAM" id="SSF49299">
    <property type="entry name" value="PKD domain"/>
    <property type="match status" value="2"/>
</dbReference>
<reference evidence="3 4" key="1">
    <citation type="submission" date="2019-12" db="EMBL/GenBank/DDBJ databases">
        <title>Hymenobacter sp. HMF4947 Genome sequencing and assembly.</title>
        <authorList>
            <person name="Kang H."/>
            <person name="Cha I."/>
            <person name="Kim H."/>
            <person name="Joh K."/>
        </authorList>
    </citation>
    <scope>NUCLEOTIDE SEQUENCE [LARGE SCALE GENOMIC DNA]</scope>
    <source>
        <strain evidence="3 4">HMF4947</strain>
    </source>
</reference>
<dbReference type="AlphaFoldDB" id="A0A7K1TK41"/>
<name>A0A7K1TK41_9BACT</name>
<dbReference type="Pfam" id="PF13585">
    <property type="entry name" value="CHU_C"/>
    <property type="match status" value="1"/>
</dbReference>